<dbReference type="InterPro" id="IPR036388">
    <property type="entry name" value="WH-like_DNA-bd_sf"/>
</dbReference>
<evidence type="ECO:0000313" key="5">
    <source>
        <dbReference type="EMBL" id="MDT2982192.1"/>
    </source>
</evidence>
<evidence type="ECO:0000259" key="4">
    <source>
        <dbReference type="PROSITE" id="PS50949"/>
    </source>
</evidence>
<dbReference type="Pfam" id="PF00392">
    <property type="entry name" value="GntR"/>
    <property type="match status" value="1"/>
</dbReference>
<dbReference type="CDD" id="cd07377">
    <property type="entry name" value="WHTH_GntR"/>
    <property type="match status" value="1"/>
</dbReference>
<dbReference type="SUPFAM" id="SSF48008">
    <property type="entry name" value="GntR ligand-binding domain-like"/>
    <property type="match status" value="1"/>
</dbReference>
<dbReference type="InterPro" id="IPR008920">
    <property type="entry name" value="TF_FadR/GntR_C"/>
</dbReference>
<dbReference type="Proteomes" id="UP001253851">
    <property type="component" value="Unassembled WGS sequence"/>
</dbReference>
<dbReference type="PANTHER" id="PTHR43537">
    <property type="entry name" value="TRANSCRIPTIONAL REGULATOR, GNTR FAMILY"/>
    <property type="match status" value="1"/>
</dbReference>
<keyword evidence="2" id="KW-0238">DNA-binding</keyword>
<sequence>MTIASYKDEAYHIIKEKIIRLELLPGEKISRKQFVSMLDIGDTPVREAILQLKREGLLVIRPQSGTFISKINMQQVREAKFVREKLESAIVVEAIGIIDDAQIESLRQIVEMQEIYLKNGNSEKFFELDEEFHQFFYLVTDKTHVYTWLLDLNVHLNRYRHLTLKVKDFDWMNILQQHWDIYEALKAKDADLIANLVSRHLDLVDENYEAVYGEFHEYFD</sequence>
<dbReference type="InterPro" id="IPR036390">
    <property type="entry name" value="WH_DNA-bd_sf"/>
</dbReference>
<evidence type="ECO:0000256" key="2">
    <source>
        <dbReference type="ARBA" id="ARBA00023125"/>
    </source>
</evidence>
<dbReference type="PROSITE" id="PS50949">
    <property type="entry name" value="HTH_GNTR"/>
    <property type="match status" value="1"/>
</dbReference>
<dbReference type="SUPFAM" id="SSF46785">
    <property type="entry name" value="Winged helix' DNA-binding domain"/>
    <property type="match status" value="1"/>
</dbReference>
<dbReference type="EMBL" id="JARQDZ010000002">
    <property type="protein sequence ID" value="MDT2982192.1"/>
    <property type="molecule type" value="Genomic_DNA"/>
</dbReference>
<dbReference type="Gene3D" id="1.20.120.530">
    <property type="entry name" value="GntR ligand-binding domain-like"/>
    <property type="match status" value="1"/>
</dbReference>
<comment type="caution">
    <text evidence="5">The sequence shown here is derived from an EMBL/GenBank/DDBJ whole genome shotgun (WGS) entry which is preliminary data.</text>
</comment>
<dbReference type="GO" id="GO:0003677">
    <property type="term" value="F:DNA binding"/>
    <property type="evidence" value="ECO:0007669"/>
    <property type="project" value="UniProtKB-KW"/>
</dbReference>
<dbReference type="RefSeq" id="WP_060791419.1">
    <property type="nucleotide sequence ID" value="NZ_BAAAXK010000001.1"/>
</dbReference>
<reference evidence="5 6" key="1">
    <citation type="submission" date="2023-03" db="EMBL/GenBank/DDBJ databases">
        <authorList>
            <person name="Shen W."/>
            <person name="Cai J."/>
        </authorList>
    </citation>
    <scope>NUCLEOTIDE SEQUENCE [LARGE SCALE GENOMIC DNA]</scope>
    <source>
        <strain evidence="5 6">B516</strain>
    </source>
</reference>
<evidence type="ECO:0000256" key="3">
    <source>
        <dbReference type="ARBA" id="ARBA00023163"/>
    </source>
</evidence>
<feature type="domain" description="HTH gntR-type" evidence="4">
    <location>
        <begin position="4"/>
        <end position="71"/>
    </location>
</feature>
<dbReference type="AlphaFoldDB" id="A0ABD5FJU9"/>
<evidence type="ECO:0000256" key="1">
    <source>
        <dbReference type="ARBA" id="ARBA00023015"/>
    </source>
</evidence>
<dbReference type="Pfam" id="PF07729">
    <property type="entry name" value="FCD"/>
    <property type="match status" value="1"/>
</dbReference>
<dbReference type="InterPro" id="IPR000524">
    <property type="entry name" value="Tscrpt_reg_HTH_GntR"/>
</dbReference>
<dbReference type="SMART" id="SM00345">
    <property type="entry name" value="HTH_GNTR"/>
    <property type="match status" value="1"/>
</dbReference>
<accession>A0ABD5FJU9</accession>
<dbReference type="Gene3D" id="1.10.10.10">
    <property type="entry name" value="Winged helix-like DNA-binding domain superfamily/Winged helix DNA-binding domain"/>
    <property type="match status" value="1"/>
</dbReference>
<dbReference type="SMART" id="SM00895">
    <property type="entry name" value="FCD"/>
    <property type="match status" value="1"/>
</dbReference>
<dbReference type="InterPro" id="IPR011711">
    <property type="entry name" value="GntR_C"/>
</dbReference>
<dbReference type="PANTHER" id="PTHR43537:SF6">
    <property type="entry name" value="HTH-TYPE TRANSCRIPTIONAL REPRESSOR RSPR"/>
    <property type="match status" value="1"/>
</dbReference>
<evidence type="ECO:0000313" key="6">
    <source>
        <dbReference type="Proteomes" id="UP001253851"/>
    </source>
</evidence>
<keyword evidence="1" id="KW-0805">Transcription regulation</keyword>
<name>A0ABD5FJU9_ENTCA</name>
<gene>
    <name evidence="5" type="ORF">P7I34_05930</name>
</gene>
<organism evidence="5 6">
    <name type="scientific">Enterococcus casseliflavus</name>
    <name type="common">Enterococcus flavescens</name>
    <dbReference type="NCBI Taxonomy" id="37734"/>
    <lineage>
        <taxon>Bacteria</taxon>
        <taxon>Bacillati</taxon>
        <taxon>Bacillota</taxon>
        <taxon>Bacilli</taxon>
        <taxon>Lactobacillales</taxon>
        <taxon>Enterococcaceae</taxon>
        <taxon>Enterococcus</taxon>
    </lineage>
</organism>
<proteinExistence type="predicted"/>
<keyword evidence="3" id="KW-0804">Transcription</keyword>
<protein>
    <submittedName>
        <fullName evidence="5">GntR family transcriptional regulator</fullName>
    </submittedName>
</protein>